<dbReference type="Pfam" id="PF02779">
    <property type="entry name" value="Transket_pyr"/>
    <property type="match status" value="1"/>
</dbReference>
<accession>A0A2H0VC67</accession>
<keyword evidence="10" id="KW-0460">Magnesium</keyword>
<comment type="cofactor">
    <cofactor evidence="4">
        <name>thiamine diphosphate</name>
        <dbReference type="ChEBI" id="CHEBI:58937"/>
    </cofactor>
</comment>
<dbReference type="Pfam" id="PF00456">
    <property type="entry name" value="Transketolase_N"/>
    <property type="match status" value="1"/>
</dbReference>
<dbReference type="SUPFAM" id="SSF52922">
    <property type="entry name" value="TK C-terminal domain-like"/>
    <property type="match status" value="1"/>
</dbReference>
<dbReference type="Pfam" id="PF02780">
    <property type="entry name" value="Transketolase_C"/>
    <property type="match status" value="1"/>
</dbReference>
<keyword evidence="8" id="KW-0479">Metal-binding</keyword>
<dbReference type="InterPro" id="IPR009014">
    <property type="entry name" value="Transketo_C/PFOR_II"/>
</dbReference>
<dbReference type="SUPFAM" id="SSF52518">
    <property type="entry name" value="Thiamin diphosphate-binding fold (THDP-binding)"/>
    <property type="match status" value="2"/>
</dbReference>
<dbReference type="GO" id="GO:0046872">
    <property type="term" value="F:metal ion binding"/>
    <property type="evidence" value="ECO:0007669"/>
    <property type="project" value="UniProtKB-KW"/>
</dbReference>
<evidence type="ECO:0000256" key="8">
    <source>
        <dbReference type="ARBA" id="ARBA00022723"/>
    </source>
</evidence>
<name>A0A2H0VC67_9BACT</name>
<evidence type="ECO:0000256" key="9">
    <source>
        <dbReference type="ARBA" id="ARBA00022837"/>
    </source>
</evidence>
<dbReference type="FunFam" id="3.40.50.970:FF:000129">
    <property type="entry name" value="Transketolase"/>
    <property type="match status" value="1"/>
</dbReference>
<protein>
    <submittedName>
        <fullName evidence="13">Transketolase</fullName>
    </submittedName>
</protein>
<comment type="cofactor">
    <cofactor evidence="2">
        <name>Mn(2+)</name>
        <dbReference type="ChEBI" id="CHEBI:29035"/>
    </cofactor>
</comment>
<evidence type="ECO:0000313" key="14">
    <source>
        <dbReference type="Proteomes" id="UP000230922"/>
    </source>
</evidence>
<keyword evidence="7" id="KW-0808">Transferase</keyword>
<evidence type="ECO:0000313" key="13">
    <source>
        <dbReference type="EMBL" id="PIR95959.1"/>
    </source>
</evidence>
<dbReference type="SMART" id="SM00861">
    <property type="entry name" value="Transket_pyr"/>
    <property type="match status" value="1"/>
</dbReference>
<dbReference type="CDD" id="cd02012">
    <property type="entry name" value="TPP_TK"/>
    <property type="match status" value="1"/>
</dbReference>
<dbReference type="PANTHER" id="PTHR43195:SF1">
    <property type="entry name" value="FI06132P-RELATED"/>
    <property type="match status" value="1"/>
</dbReference>
<dbReference type="Proteomes" id="UP000230922">
    <property type="component" value="Unassembled WGS sequence"/>
</dbReference>
<evidence type="ECO:0000256" key="7">
    <source>
        <dbReference type="ARBA" id="ARBA00022679"/>
    </source>
</evidence>
<dbReference type="CDD" id="cd07033">
    <property type="entry name" value="TPP_PYR_DXS_TK_like"/>
    <property type="match status" value="1"/>
</dbReference>
<dbReference type="InterPro" id="IPR005474">
    <property type="entry name" value="Transketolase_N"/>
</dbReference>
<keyword evidence="11" id="KW-0786">Thiamine pyrophosphate</keyword>
<dbReference type="Gene3D" id="3.40.50.920">
    <property type="match status" value="1"/>
</dbReference>
<evidence type="ECO:0000259" key="12">
    <source>
        <dbReference type="SMART" id="SM00861"/>
    </source>
</evidence>
<dbReference type="InterPro" id="IPR005475">
    <property type="entry name" value="Transketolase-like_Pyr-bd"/>
</dbReference>
<dbReference type="GO" id="GO:0004802">
    <property type="term" value="F:transketolase activity"/>
    <property type="evidence" value="ECO:0007669"/>
    <property type="project" value="TreeGrafter"/>
</dbReference>
<keyword evidence="9" id="KW-0106">Calcium</keyword>
<dbReference type="NCBIfam" id="NF004559">
    <property type="entry name" value="PRK05899.2-5"/>
    <property type="match status" value="1"/>
</dbReference>
<dbReference type="GO" id="GO:0005737">
    <property type="term" value="C:cytoplasm"/>
    <property type="evidence" value="ECO:0007669"/>
    <property type="project" value="UniProtKB-ARBA"/>
</dbReference>
<comment type="subunit">
    <text evidence="6">Homodimer.</text>
</comment>
<dbReference type="InterPro" id="IPR029061">
    <property type="entry name" value="THDP-binding"/>
</dbReference>
<dbReference type="AlphaFoldDB" id="A0A2H0VC67"/>
<comment type="similarity">
    <text evidence="5">Belongs to the transketolase family.</text>
</comment>
<comment type="caution">
    <text evidence="13">The sequence shown here is derived from an EMBL/GenBank/DDBJ whole genome shotgun (WGS) entry which is preliminary data.</text>
</comment>
<evidence type="ECO:0000256" key="5">
    <source>
        <dbReference type="ARBA" id="ARBA00007131"/>
    </source>
</evidence>
<dbReference type="EMBL" id="PFAK01000061">
    <property type="protein sequence ID" value="PIR95959.1"/>
    <property type="molecule type" value="Genomic_DNA"/>
</dbReference>
<dbReference type="InterPro" id="IPR051424">
    <property type="entry name" value="Transketolase-like"/>
</dbReference>
<feature type="domain" description="Transketolase-like pyrimidine-binding" evidence="12">
    <location>
        <begin position="309"/>
        <end position="472"/>
    </location>
</feature>
<comment type="cofactor">
    <cofactor evidence="1">
        <name>Ca(2+)</name>
        <dbReference type="ChEBI" id="CHEBI:29108"/>
    </cofactor>
</comment>
<reference evidence="14" key="1">
    <citation type="submission" date="2017-09" db="EMBL/GenBank/DDBJ databases">
        <title>Depth-based differentiation of microbial function through sediment-hosted aquifers and enrichment of novel symbionts in the deep terrestrial subsurface.</title>
        <authorList>
            <person name="Probst A.J."/>
            <person name="Ladd B."/>
            <person name="Jarett J.K."/>
            <person name="Geller-Mcgrath D.E."/>
            <person name="Sieber C.M.K."/>
            <person name="Emerson J.B."/>
            <person name="Anantharaman K."/>
            <person name="Thomas B.C."/>
            <person name="Malmstrom R."/>
            <person name="Stieglmeier M."/>
            <person name="Klingl A."/>
            <person name="Woyke T."/>
            <person name="Ryan C.M."/>
            <person name="Banfield J.F."/>
        </authorList>
    </citation>
    <scope>NUCLEOTIDE SEQUENCE [LARGE SCALE GENOMIC DNA]</scope>
</reference>
<evidence type="ECO:0000256" key="6">
    <source>
        <dbReference type="ARBA" id="ARBA00011738"/>
    </source>
</evidence>
<evidence type="ECO:0000256" key="2">
    <source>
        <dbReference type="ARBA" id="ARBA00001936"/>
    </source>
</evidence>
<organism evidence="13 14">
    <name type="scientific">Candidatus Doudnabacteria bacterium CG10_big_fil_rev_8_21_14_0_10_42_18</name>
    <dbReference type="NCBI Taxonomy" id="1974552"/>
    <lineage>
        <taxon>Bacteria</taxon>
        <taxon>Candidatus Doudnaibacteriota</taxon>
    </lineage>
</organism>
<dbReference type="GO" id="GO:0030976">
    <property type="term" value="F:thiamine pyrophosphate binding"/>
    <property type="evidence" value="ECO:0007669"/>
    <property type="project" value="TreeGrafter"/>
</dbReference>
<proteinExistence type="inferred from homology"/>
<evidence type="ECO:0000256" key="3">
    <source>
        <dbReference type="ARBA" id="ARBA00001946"/>
    </source>
</evidence>
<evidence type="ECO:0000256" key="1">
    <source>
        <dbReference type="ARBA" id="ARBA00001913"/>
    </source>
</evidence>
<dbReference type="Gene3D" id="3.40.50.970">
    <property type="match status" value="2"/>
</dbReference>
<dbReference type="PANTHER" id="PTHR43195">
    <property type="entry name" value="TRANSKETOLASE"/>
    <property type="match status" value="1"/>
</dbReference>
<gene>
    <name evidence="13" type="ORF">COT92_03645</name>
</gene>
<evidence type="ECO:0000256" key="11">
    <source>
        <dbReference type="ARBA" id="ARBA00023052"/>
    </source>
</evidence>
<comment type="cofactor">
    <cofactor evidence="3">
        <name>Mg(2+)</name>
        <dbReference type="ChEBI" id="CHEBI:18420"/>
    </cofactor>
</comment>
<sequence>MDNNLENLAKLLRYFSLVSTTEAGSGHPTSALSAADLMAVLCFGGFYRFDLNNPDFFNNDRLIFSKGHASPLFYSIYAAAGKVSEKEMLNLRQFGSKLEGHPTMEFPYTEVPTGSLGQGLSVGAGMAMNAKMDKLNYRTFVLLGDSEMAEGSVWEAMEIASHYKLDNLVGILDANRLGQRGETLYGHHLEKYQKKAEAFGWGTAVIEGHSLEEINSALEKAVKAKDKPFMIIAKTLKGKGVSFIEDKDGWHGKALSADELEKALEELGEIDKHVVGEIAKPAKISNFQFPISNQFSIPKFTNYKPDEKVATRKAYGNALANLVEANNQIVVLDAETSNSTYSESVKKTHPEKFVECFIAEQNMAGMALGFSRRGKIPFASTFAAFWSRAFDQIRMSQYANSNIKFVGSHAGVSIGEDGSSQMALEDIAMFRTNLGGVVLYPSDAVSTEKLVLEAAKHVGNVFIRTTRAATPIIYNVDDNFPIGGSKTVKSSDSDKATIIAAGITLHEALKAYEELQKEGINLRIIDLYSIKPLDINTLQKAAKETGVIITVEDHFPEGGIGEAVAGALCTFEVHHILESLAVRKVPHSGKPAEIMEYEEIDASAIIKKVKSLLNTD</sequence>
<evidence type="ECO:0000256" key="10">
    <source>
        <dbReference type="ARBA" id="ARBA00022842"/>
    </source>
</evidence>
<dbReference type="InterPro" id="IPR033248">
    <property type="entry name" value="Transketolase_C"/>
</dbReference>
<evidence type="ECO:0000256" key="4">
    <source>
        <dbReference type="ARBA" id="ARBA00001964"/>
    </source>
</evidence>